<dbReference type="InterPro" id="IPR000089">
    <property type="entry name" value="Biotin_lipoyl"/>
</dbReference>
<dbReference type="Pfam" id="PF01597">
    <property type="entry name" value="GCV_H"/>
    <property type="match status" value="1"/>
</dbReference>
<dbReference type="Gene3D" id="2.40.50.100">
    <property type="match status" value="1"/>
</dbReference>
<accession>A0AAN7YTV4</accession>
<dbReference type="SUPFAM" id="SSF51230">
    <property type="entry name" value="Single hybrid motif"/>
    <property type="match status" value="1"/>
</dbReference>
<dbReference type="InterPro" id="IPR033753">
    <property type="entry name" value="GCV_H/Fam206"/>
</dbReference>
<evidence type="ECO:0000313" key="3">
    <source>
        <dbReference type="Proteomes" id="UP001344447"/>
    </source>
</evidence>
<gene>
    <name evidence="2" type="ORF">RB653_009529</name>
</gene>
<keyword evidence="3" id="KW-1185">Reference proteome</keyword>
<name>A0AAN7YTV4_9MYCE</name>
<dbReference type="EMBL" id="JAVFKY010000003">
    <property type="protein sequence ID" value="KAK5579841.1"/>
    <property type="molecule type" value="Genomic_DNA"/>
</dbReference>
<dbReference type="GO" id="GO:0005739">
    <property type="term" value="C:mitochondrion"/>
    <property type="evidence" value="ECO:0007669"/>
    <property type="project" value="TreeGrafter"/>
</dbReference>
<feature type="domain" description="Lipoyl-binding" evidence="1">
    <location>
        <begin position="46"/>
        <end position="128"/>
    </location>
</feature>
<dbReference type="CDD" id="cd06848">
    <property type="entry name" value="GCS_H"/>
    <property type="match status" value="1"/>
</dbReference>
<organism evidence="2 3">
    <name type="scientific">Dictyostelium firmibasis</name>
    <dbReference type="NCBI Taxonomy" id="79012"/>
    <lineage>
        <taxon>Eukaryota</taxon>
        <taxon>Amoebozoa</taxon>
        <taxon>Evosea</taxon>
        <taxon>Eumycetozoa</taxon>
        <taxon>Dictyostelia</taxon>
        <taxon>Dictyosteliales</taxon>
        <taxon>Dictyosteliaceae</taxon>
        <taxon>Dictyostelium</taxon>
    </lineage>
</organism>
<dbReference type="InterPro" id="IPR011053">
    <property type="entry name" value="Single_hybrid_motif"/>
</dbReference>
<dbReference type="GO" id="GO:0009249">
    <property type="term" value="P:protein lipoylation"/>
    <property type="evidence" value="ECO:0007669"/>
    <property type="project" value="TreeGrafter"/>
</dbReference>
<dbReference type="PANTHER" id="PTHR11715">
    <property type="entry name" value="GLYCINE CLEAVAGE SYSTEM H PROTEIN"/>
    <property type="match status" value="1"/>
</dbReference>
<evidence type="ECO:0000313" key="2">
    <source>
        <dbReference type="EMBL" id="KAK5579841.1"/>
    </source>
</evidence>
<dbReference type="AlphaFoldDB" id="A0AAN7YTV4"/>
<dbReference type="GO" id="GO:0005960">
    <property type="term" value="C:glycine cleavage complex"/>
    <property type="evidence" value="ECO:0007669"/>
    <property type="project" value="InterPro"/>
</dbReference>
<dbReference type="PANTHER" id="PTHR11715:SF7">
    <property type="entry name" value="GLYCINE CLEAVAGE SYSTEM H-LIKE PROTEIN GCVH2"/>
    <property type="match status" value="1"/>
</dbReference>
<dbReference type="GO" id="GO:0019464">
    <property type="term" value="P:glycine decarboxylation via glycine cleavage system"/>
    <property type="evidence" value="ECO:0007669"/>
    <property type="project" value="InterPro"/>
</dbReference>
<protein>
    <recommendedName>
        <fullName evidence="1">Lipoyl-binding domain-containing protein</fullName>
    </recommendedName>
</protein>
<evidence type="ECO:0000259" key="1">
    <source>
        <dbReference type="PROSITE" id="PS50968"/>
    </source>
</evidence>
<comment type="caution">
    <text evidence="2">The sequence shown here is derived from an EMBL/GenBank/DDBJ whole genome shotgun (WGS) entry which is preliminary data.</text>
</comment>
<dbReference type="PROSITE" id="PS50968">
    <property type="entry name" value="BIOTINYL_LIPOYL"/>
    <property type="match status" value="1"/>
</dbReference>
<reference evidence="2 3" key="1">
    <citation type="submission" date="2023-11" db="EMBL/GenBank/DDBJ databases">
        <title>Dfirmibasis_genome.</title>
        <authorList>
            <person name="Edelbroek B."/>
            <person name="Kjellin J."/>
            <person name="Jerlstrom-Hultqvist J."/>
            <person name="Soderbom F."/>
        </authorList>
    </citation>
    <scope>NUCLEOTIDE SEQUENCE [LARGE SCALE GENOMIC DNA]</scope>
    <source>
        <strain evidence="2 3">TNS-C-14</strain>
    </source>
</reference>
<dbReference type="Proteomes" id="UP001344447">
    <property type="component" value="Unassembled WGS sequence"/>
</dbReference>
<sequence>MNIIKTGIQQTLIKSSLSNSKVGIRAFCTHYSEELEWVKLSDDNKIATVGLSSFGAKRLGKINYVELPKEHRKCRSEEKFGVVESTNATAFGLYAPVSGEVLEINDKLKADPGLLNSDPANNWMVKFKVSKPEEFKKLMDSRQYKKFVKWYR</sequence>
<proteinExistence type="predicted"/>
<dbReference type="InterPro" id="IPR002930">
    <property type="entry name" value="GCV_H"/>
</dbReference>